<feature type="region of interest" description="Disordered" evidence="8">
    <location>
        <begin position="89"/>
        <end position="182"/>
    </location>
</feature>
<dbReference type="GO" id="GO:0008270">
    <property type="term" value="F:zinc ion binding"/>
    <property type="evidence" value="ECO:0007669"/>
    <property type="project" value="UniProtKB-KW"/>
</dbReference>
<keyword evidence="4 7" id="KW-0863">Zinc-finger</keyword>
<evidence type="ECO:0000256" key="2">
    <source>
        <dbReference type="ARBA" id="ARBA00022723"/>
    </source>
</evidence>
<evidence type="ECO:0000256" key="1">
    <source>
        <dbReference type="ARBA" id="ARBA00004123"/>
    </source>
</evidence>
<feature type="domain" description="C2H2-type" evidence="9">
    <location>
        <begin position="21"/>
        <end position="48"/>
    </location>
</feature>
<keyword evidence="3" id="KW-0677">Repeat</keyword>
<keyword evidence="2" id="KW-0479">Metal-binding</keyword>
<evidence type="ECO:0000256" key="4">
    <source>
        <dbReference type="ARBA" id="ARBA00022771"/>
    </source>
</evidence>
<dbReference type="InterPro" id="IPR036236">
    <property type="entry name" value="Znf_C2H2_sf"/>
</dbReference>
<evidence type="ECO:0000256" key="8">
    <source>
        <dbReference type="SAM" id="MobiDB-lite"/>
    </source>
</evidence>
<comment type="subcellular location">
    <subcellularLocation>
        <location evidence="1">Nucleus</location>
    </subcellularLocation>
</comment>
<feature type="compositionally biased region" description="Polar residues" evidence="8">
    <location>
        <begin position="399"/>
        <end position="409"/>
    </location>
</feature>
<dbReference type="PROSITE" id="PS00028">
    <property type="entry name" value="ZINC_FINGER_C2H2_1"/>
    <property type="match status" value="2"/>
</dbReference>
<dbReference type="Pfam" id="PF00096">
    <property type="entry name" value="zf-C2H2"/>
    <property type="match status" value="2"/>
</dbReference>
<keyword evidence="6" id="KW-0539">Nucleus</keyword>
<sequence>MCISLEYDYAVAFRLPCEKPYKCSYCNKAFSQSSNLITHCRKHTGFKPFTCEKCGRAFQRKVDLRRHIETQHVGDDTCTVTGKINREIDRMSYEERGNKSEDAKEKRHFFDPNTSSEDMKGIVAGSDAVSERSRRDASSLQGAFTEDRASSLDRNESDSHERGGVREGSSGPYREPNPLPGYSYQSADPYKIFSPPMLVGVDVAPRYNGIQSGEDLSVSSPASLSRHELGGKKPKITSTPKTEIDIVEREKKSSAILSGNEHGISSIDRENPATPKAFSSASQPSSGFSKCSSGSETQDECSPQHYCHTQKHQQQQQQTLQQRRHHHQRYQHQPNTPCQPLWPQAPSTSPDSGIEFPTESPRSDEACPQLSLSSSSASSFSSLDQQHAPPVQSERECQIKSTSDGYSSVNKESVSLIECHHKSDADGCSRVDNDTNNNSTDCNNASHERISTGSKAFQADKNYPTVGKGIRDSDEFSPPWPQKAEEHLMGVREDNSKDDTEGCQSDLDSCIASPEVNVDTDTEVD</sequence>
<feature type="compositionally biased region" description="Low complexity" evidence="8">
    <location>
        <begin position="370"/>
        <end position="383"/>
    </location>
</feature>
<feature type="compositionally biased region" description="Basic and acidic residues" evidence="8">
    <location>
        <begin position="242"/>
        <end position="253"/>
    </location>
</feature>
<dbReference type="SUPFAM" id="SSF57667">
    <property type="entry name" value="beta-beta-alpha zinc fingers"/>
    <property type="match status" value="1"/>
</dbReference>
<dbReference type="GO" id="GO:0005634">
    <property type="term" value="C:nucleus"/>
    <property type="evidence" value="ECO:0007669"/>
    <property type="project" value="UniProtKB-SubCell"/>
</dbReference>
<organism evidence="10 11">
    <name type="scientific">Elysia marginata</name>
    <dbReference type="NCBI Taxonomy" id="1093978"/>
    <lineage>
        <taxon>Eukaryota</taxon>
        <taxon>Metazoa</taxon>
        <taxon>Spiralia</taxon>
        <taxon>Lophotrochozoa</taxon>
        <taxon>Mollusca</taxon>
        <taxon>Gastropoda</taxon>
        <taxon>Heterobranchia</taxon>
        <taxon>Euthyneura</taxon>
        <taxon>Panpulmonata</taxon>
        <taxon>Sacoglossa</taxon>
        <taxon>Placobranchoidea</taxon>
        <taxon>Plakobranchidae</taxon>
        <taxon>Elysia</taxon>
    </lineage>
</organism>
<keyword evidence="5" id="KW-0862">Zinc</keyword>
<comment type="caution">
    <text evidence="10">The sequence shown here is derived from an EMBL/GenBank/DDBJ whole genome shotgun (WGS) entry which is preliminary data.</text>
</comment>
<feature type="region of interest" description="Disordered" evidence="8">
    <location>
        <begin position="455"/>
        <end position="525"/>
    </location>
</feature>
<feature type="compositionally biased region" description="Basic and acidic residues" evidence="8">
    <location>
        <begin position="89"/>
        <end position="110"/>
    </location>
</feature>
<name>A0AAV4GU98_9GAST</name>
<evidence type="ECO:0000259" key="9">
    <source>
        <dbReference type="PROSITE" id="PS50157"/>
    </source>
</evidence>
<evidence type="ECO:0000256" key="7">
    <source>
        <dbReference type="PROSITE-ProRule" id="PRU00042"/>
    </source>
</evidence>
<proteinExistence type="predicted"/>
<dbReference type="InterPro" id="IPR013087">
    <property type="entry name" value="Znf_C2H2_type"/>
</dbReference>
<dbReference type="EMBL" id="BMAT01001564">
    <property type="protein sequence ID" value="GFR88320.1"/>
    <property type="molecule type" value="Genomic_DNA"/>
</dbReference>
<dbReference type="FunFam" id="3.30.160.60:FF:000148">
    <property type="entry name" value="zinc finger protein Gfi-1"/>
    <property type="match status" value="1"/>
</dbReference>
<evidence type="ECO:0000313" key="10">
    <source>
        <dbReference type="EMBL" id="GFR88320.1"/>
    </source>
</evidence>
<dbReference type="Gene3D" id="3.30.160.60">
    <property type="entry name" value="Classic Zinc Finger"/>
    <property type="match status" value="2"/>
</dbReference>
<evidence type="ECO:0000256" key="5">
    <source>
        <dbReference type="ARBA" id="ARBA00022833"/>
    </source>
</evidence>
<evidence type="ECO:0000256" key="3">
    <source>
        <dbReference type="ARBA" id="ARBA00022737"/>
    </source>
</evidence>
<dbReference type="GO" id="GO:0000981">
    <property type="term" value="F:DNA-binding transcription factor activity, RNA polymerase II-specific"/>
    <property type="evidence" value="ECO:0007669"/>
    <property type="project" value="TreeGrafter"/>
</dbReference>
<evidence type="ECO:0000313" key="11">
    <source>
        <dbReference type="Proteomes" id="UP000762676"/>
    </source>
</evidence>
<feature type="compositionally biased region" description="Low complexity" evidence="8">
    <location>
        <begin position="304"/>
        <end position="321"/>
    </location>
</feature>
<evidence type="ECO:0000256" key="6">
    <source>
        <dbReference type="ARBA" id="ARBA00023242"/>
    </source>
</evidence>
<feature type="compositionally biased region" description="Low complexity" evidence="8">
    <location>
        <begin position="275"/>
        <end position="295"/>
    </location>
</feature>
<dbReference type="FunFam" id="3.30.160.60:FF:001872">
    <property type="entry name" value="Zinc finger protein"/>
    <property type="match status" value="1"/>
</dbReference>
<dbReference type="AlphaFoldDB" id="A0AAV4GU98"/>
<keyword evidence="11" id="KW-1185">Reference proteome</keyword>
<feature type="compositionally biased region" description="Basic and acidic residues" evidence="8">
    <location>
        <begin position="483"/>
        <end position="500"/>
    </location>
</feature>
<accession>A0AAV4GU98</accession>
<dbReference type="Proteomes" id="UP000762676">
    <property type="component" value="Unassembled WGS sequence"/>
</dbReference>
<reference evidence="10 11" key="1">
    <citation type="journal article" date="2021" name="Elife">
        <title>Chloroplast acquisition without the gene transfer in kleptoplastic sea slugs, Plakobranchus ocellatus.</title>
        <authorList>
            <person name="Maeda T."/>
            <person name="Takahashi S."/>
            <person name="Yoshida T."/>
            <person name="Shimamura S."/>
            <person name="Takaki Y."/>
            <person name="Nagai Y."/>
            <person name="Toyoda A."/>
            <person name="Suzuki Y."/>
            <person name="Arimoto A."/>
            <person name="Ishii H."/>
            <person name="Satoh N."/>
            <person name="Nishiyama T."/>
            <person name="Hasebe M."/>
            <person name="Maruyama T."/>
            <person name="Minagawa J."/>
            <person name="Obokata J."/>
            <person name="Shigenobu S."/>
        </authorList>
    </citation>
    <scope>NUCLEOTIDE SEQUENCE [LARGE SCALE GENOMIC DNA]</scope>
</reference>
<feature type="region of interest" description="Disordered" evidence="8">
    <location>
        <begin position="212"/>
        <end position="409"/>
    </location>
</feature>
<protein>
    <submittedName>
        <fullName evidence="10">Zinc finger protein Gfi-1</fullName>
    </submittedName>
</protein>
<dbReference type="PROSITE" id="PS50157">
    <property type="entry name" value="ZINC_FINGER_C2H2_2"/>
    <property type="match status" value="2"/>
</dbReference>
<dbReference type="SMART" id="SM00355">
    <property type="entry name" value="ZnF_C2H2"/>
    <property type="match status" value="2"/>
</dbReference>
<dbReference type="PANTHER" id="PTHR24394:SF29">
    <property type="entry name" value="MYONEURIN"/>
    <property type="match status" value="1"/>
</dbReference>
<dbReference type="PANTHER" id="PTHR24394">
    <property type="entry name" value="ZINC FINGER PROTEIN"/>
    <property type="match status" value="1"/>
</dbReference>
<feature type="compositionally biased region" description="Basic and acidic residues" evidence="8">
    <location>
        <begin position="145"/>
        <end position="165"/>
    </location>
</feature>
<gene>
    <name evidence="10" type="ORF">ElyMa_000767600</name>
</gene>
<feature type="domain" description="C2H2-type" evidence="9">
    <location>
        <begin position="49"/>
        <end position="77"/>
    </location>
</feature>